<evidence type="ECO:0000313" key="1">
    <source>
        <dbReference type="EMBL" id="RUR79733.1"/>
    </source>
</evidence>
<keyword evidence="2" id="KW-1185">Reference proteome</keyword>
<evidence type="ECO:0000313" key="2">
    <source>
        <dbReference type="Proteomes" id="UP000268857"/>
    </source>
</evidence>
<dbReference type="RefSeq" id="WP_016877413.1">
    <property type="nucleotide sequence ID" value="NZ_AJLN01000051.1"/>
</dbReference>
<dbReference type="Proteomes" id="UP000268857">
    <property type="component" value="Unassembled WGS sequence"/>
</dbReference>
<gene>
    <name evidence="1" type="ORF">PCC6912_32690</name>
</gene>
<dbReference type="EMBL" id="RSCJ01000012">
    <property type="protein sequence ID" value="RUR79733.1"/>
    <property type="molecule type" value="Genomic_DNA"/>
</dbReference>
<sequence length="56" mass="6281">MGGQDVHPFYGSVTNGTAWRFLQLIEQTVTIDLTDYLLPPVDLILGILVWMVSFAQ</sequence>
<name>A0A3S0XSQ4_CHLFR</name>
<proteinExistence type="predicted"/>
<dbReference type="STRING" id="211165.GCA_000317285_01504"/>
<reference evidence="1 2" key="1">
    <citation type="journal article" date="2019" name="Genome Biol. Evol.">
        <title>Day and night: Metabolic profiles and evolutionary relationships of six axenic non-marine cyanobacteria.</title>
        <authorList>
            <person name="Will S.E."/>
            <person name="Henke P."/>
            <person name="Boedeker C."/>
            <person name="Huang S."/>
            <person name="Brinkmann H."/>
            <person name="Rohde M."/>
            <person name="Jarek M."/>
            <person name="Friedl T."/>
            <person name="Seufert S."/>
            <person name="Schumacher M."/>
            <person name="Overmann J."/>
            <person name="Neumann-Schaal M."/>
            <person name="Petersen J."/>
        </authorList>
    </citation>
    <scope>NUCLEOTIDE SEQUENCE [LARGE SCALE GENOMIC DNA]</scope>
    <source>
        <strain evidence="1 2">PCC 6912</strain>
    </source>
</reference>
<protein>
    <submittedName>
        <fullName evidence="1">Uncharacterized protein</fullName>
    </submittedName>
</protein>
<organism evidence="1 2">
    <name type="scientific">Chlorogloeopsis fritschii PCC 6912</name>
    <dbReference type="NCBI Taxonomy" id="211165"/>
    <lineage>
        <taxon>Bacteria</taxon>
        <taxon>Bacillati</taxon>
        <taxon>Cyanobacteriota</taxon>
        <taxon>Cyanophyceae</taxon>
        <taxon>Nostocales</taxon>
        <taxon>Chlorogloeopsidaceae</taxon>
        <taxon>Chlorogloeopsis</taxon>
    </lineage>
</organism>
<dbReference type="AlphaFoldDB" id="A0A3S0XSQ4"/>
<comment type="caution">
    <text evidence="1">The sequence shown here is derived from an EMBL/GenBank/DDBJ whole genome shotgun (WGS) entry which is preliminary data.</text>
</comment>
<accession>A0A3S0XSQ4</accession>